<dbReference type="InterPro" id="IPR048051">
    <property type="entry name" value="BapA-like_prefix-like"/>
</dbReference>
<dbReference type="EMBL" id="BSNL01000001">
    <property type="protein sequence ID" value="GLQ27317.1"/>
    <property type="molecule type" value="Genomic_DNA"/>
</dbReference>
<evidence type="ECO:0000259" key="2">
    <source>
        <dbReference type="Pfam" id="PF22783"/>
    </source>
</evidence>
<evidence type="ECO:0000313" key="3">
    <source>
        <dbReference type="EMBL" id="GLQ27317.1"/>
    </source>
</evidence>
<evidence type="ECO:0000256" key="1">
    <source>
        <dbReference type="SAM" id="MobiDB-lite"/>
    </source>
</evidence>
<feature type="domain" description="Biofilm-associated protein BapA-like prefix-like" evidence="2">
    <location>
        <begin position="37"/>
        <end position="96"/>
    </location>
</feature>
<dbReference type="Proteomes" id="UP001161388">
    <property type="component" value="Unassembled WGS sequence"/>
</dbReference>
<protein>
    <recommendedName>
        <fullName evidence="2">Biofilm-associated protein BapA-like prefix-like domain-containing protein</fullName>
    </recommendedName>
</protein>
<keyword evidence="4" id="KW-1185">Reference proteome</keyword>
<dbReference type="InterPro" id="IPR013783">
    <property type="entry name" value="Ig-like_fold"/>
</dbReference>
<dbReference type="RefSeq" id="WP_284373237.1">
    <property type="nucleotide sequence ID" value="NZ_BAABWP010000001.1"/>
</dbReference>
<dbReference type="Pfam" id="PF22783">
    <property type="entry name" value="BapA_N"/>
    <property type="match status" value="1"/>
</dbReference>
<proteinExistence type="predicted"/>
<evidence type="ECO:0000313" key="4">
    <source>
        <dbReference type="Proteomes" id="UP001161388"/>
    </source>
</evidence>
<feature type="region of interest" description="Disordered" evidence="1">
    <location>
        <begin position="174"/>
        <end position="232"/>
    </location>
</feature>
<feature type="compositionally biased region" description="Gly residues" evidence="1">
    <location>
        <begin position="174"/>
        <end position="196"/>
    </location>
</feature>
<dbReference type="NCBIfam" id="NF033510">
    <property type="entry name" value="Ca_tandemer"/>
    <property type="match status" value="6"/>
</dbReference>
<name>A0ABQ5VJN2_9RHOB</name>
<reference evidence="3" key="1">
    <citation type="journal article" date="2014" name="Int. J. Syst. Evol. Microbiol.">
        <title>Complete genome of a new Firmicutes species belonging to the dominant human colonic microbiota ('Ruminococcus bicirculans') reveals two chromosomes and a selective capacity to utilize plant glucans.</title>
        <authorList>
            <consortium name="NISC Comparative Sequencing Program"/>
            <person name="Wegmann U."/>
            <person name="Louis P."/>
            <person name="Goesmann A."/>
            <person name="Henrissat B."/>
            <person name="Duncan S.H."/>
            <person name="Flint H.J."/>
        </authorList>
    </citation>
    <scope>NUCLEOTIDE SEQUENCE</scope>
    <source>
        <strain evidence="3">NBRC 109915</strain>
    </source>
</reference>
<accession>A0ABQ5VJN2</accession>
<gene>
    <name evidence="3" type="ORF">GCM10007927_21200</name>
</gene>
<comment type="caution">
    <text evidence="3">The sequence shown here is derived from an EMBL/GenBank/DDBJ whole genome shotgun (WGS) entry which is preliminary data.</text>
</comment>
<organism evidence="3 4">
    <name type="scientific">Sulfitobacter pacificus</name>
    <dbReference type="NCBI Taxonomy" id="1499314"/>
    <lineage>
        <taxon>Bacteria</taxon>
        <taxon>Pseudomonadati</taxon>
        <taxon>Pseudomonadota</taxon>
        <taxon>Alphaproteobacteria</taxon>
        <taxon>Rhodobacterales</taxon>
        <taxon>Roseobacteraceae</taxon>
        <taxon>Sulfitobacter</taxon>
    </lineage>
</organism>
<sequence length="1073" mass="107817">MKAIDFVVRDSAGGLQRGTVPDGAKTHAIQAGAGQEISLNLRQVDLASQVREGSDLVITLTDGRQITIDNYFNGSGTPNRLFISADGYLNEVAFVDTGSGELYAQFGPTEQWGKWSPSDDLIYLGRTELAAAGYADDEVSMFPAPLLGAGLFGGGSAAAAAAVVGGAAVIGASGGGGEGEGSDGGGEGGDGGGNVGGPDNDRDLVQDPYVNDPDSVGEIGGDDAEQSITITGGGAPGDKVLVTLGDVQAETVINEEGFFTCGFMPPNFPPDGTYEAVVTVVTEGGEVVLDGPGYVIDLTPPLVDVATGTDSVGDFFNAVSFSNGVTLTGTGEPGASILVTIAGIEQTTTVSEAGTWSVNWAAGTLDSGEYSTGVTIVSADAFGNTTTITDTVVIDTVSNVTIDTANVETDGIVNAVEQLDGVTLTGTAQAGSTVVVSFGTGSHNATVDANGNWSADFAMSEVPTGELQATVTAVATDALGNSSTATGLVDIDTLVRDFAFTGTTGGADGVINNEEAAQGLVMTGTTEPGSSVMVSFGGSNQAATVAADGSWTVTFASSTIPAGEQTAVMTAVATDIAGNVDTITRNVEIDRDGGILTISPAPVEGDDIVNEAEASDGVVLTGTSNANAMVTVTMGGVSKTVSADSAGNWTAYYSSTDVTPGVYTAQIAATTTDAAGNTLNASDSVQVDTRVDNLGVAADLVEGDGTINGAERLAGGGVQVTGTTEVGSTAVVVTLNGVAVNAVVAANGTWVANYASSQVSEGTYTATVSVQATDRAGNTATVSDVVNVDTEVVPLNMDDGAGGNDNTVNIAEAATGIDLGGEVEVGSTVSVTFDGTPYVANVDNAGNWSLTIPPSAIRSGEYNAAIVVTATDAVGNVDTINDTLAIDTSAPTGPAIESLNEGRVGFRGISTDQTDDDLAVYQVQDNGTITEVASQSSDSTTRNETNIDFNSDVPDGSHLVITATDDAQNTTGTYVVLDDGAPNSTIAINNPTLGNYNIETVDMTFAEEGNLTIDEAALLALSSNSNELLVMGGADDTVTILGATRGPSSGGYTNYSLGTEGTIIVDDQIDVIT</sequence>
<dbReference type="Gene3D" id="2.60.40.10">
    <property type="entry name" value="Immunoglobulins"/>
    <property type="match status" value="6"/>
</dbReference>
<reference evidence="3" key="2">
    <citation type="submission" date="2023-01" db="EMBL/GenBank/DDBJ databases">
        <title>Draft genome sequence of Sulfitobacter pacificus strain NBRC 109915.</title>
        <authorList>
            <person name="Sun Q."/>
            <person name="Mori K."/>
        </authorList>
    </citation>
    <scope>NUCLEOTIDE SEQUENCE</scope>
    <source>
        <strain evidence="3">NBRC 109915</strain>
    </source>
</reference>